<dbReference type="GO" id="GO:0001671">
    <property type="term" value="F:ATPase activator activity"/>
    <property type="evidence" value="ECO:0007669"/>
    <property type="project" value="InterPro"/>
</dbReference>
<keyword evidence="3 8" id="KW-0227">DNA damage</keyword>
<organism evidence="10 11">
    <name type="scientific">Cafeteria roenbergensis</name>
    <name type="common">Marine flagellate</name>
    <dbReference type="NCBI Taxonomy" id="33653"/>
    <lineage>
        <taxon>Eukaryota</taxon>
        <taxon>Sar</taxon>
        <taxon>Stramenopiles</taxon>
        <taxon>Bigyra</taxon>
        <taxon>Opalozoa</taxon>
        <taxon>Bicosoecida</taxon>
        <taxon>Cafeteriaceae</taxon>
        <taxon>Cafeteria</taxon>
    </lineage>
</organism>
<accession>A0A5A8E430</accession>
<keyword evidence="6 8" id="KW-0234">DNA repair</keyword>
<name>A0A5A8E430_CAFRO</name>
<dbReference type="Gene3D" id="3.30.70.2610">
    <property type="match status" value="1"/>
</dbReference>
<dbReference type="GO" id="GO:0000439">
    <property type="term" value="C:transcription factor TFIIH core complex"/>
    <property type="evidence" value="ECO:0007669"/>
    <property type="project" value="InterPro"/>
</dbReference>
<feature type="domain" description="Transcription factor Tfb2 C-terminal" evidence="9">
    <location>
        <begin position="98"/>
        <end position="158"/>
    </location>
</feature>
<dbReference type="GO" id="GO:0005675">
    <property type="term" value="C:transcription factor TFIIH holo complex"/>
    <property type="evidence" value="ECO:0007669"/>
    <property type="project" value="TreeGrafter"/>
</dbReference>
<evidence type="ECO:0000313" key="11">
    <source>
        <dbReference type="Proteomes" id="UP000324907"/>
    </source>
</evidence>
<dbReference type="InterPro" id="IPR004598">
    <property type="entry name" value="TFIIH_p52/Tfb2"/>
</dbReference>
<dbReference type="Proteomes" id="UP000324907">
    <property type="component" value="Unassembled WGS sequence"/>
</dbReference>
<evidence type="ECO:0000256" key="1">
    <source>
        <dbReference type="ARBA" id="ARBA00004123"/>
    </source>
</evidence>
<sequence>MGSGGAAPLDGLRLEIFAERNFRLYSQTTRAVHASLLAIFSEVEFRLPNMIVSRLTRESVGRALDLGVTAACIREFLERHVHRRAKESGFGVPDNVKDQIYLWEMERKRLVSTPAMKIDNFRDEGEWEVTVEHLRSRNGLLHMLEDRRELWCAASEFDGLRARLGEWRASRAPV</sequence>
<keyword evidence="7 8" id="KW-0539">Nucleus</keyword>
<dbReference type="PANTHER" id="PTHR13152">
    <property type="entry name" value="TFIIH, POLYPEPTIDE 4"/>
    <property type="match status" value="1"/>
</dbReference>
<reference evidence="10 11" key="1">
    <citation type="submission" date="2019-07" db="EMBL/GenBank/DDBJ databases">
        <title>Genomes of Cafeteria roenbergensis.</title>
        <authorList>
            <person name="Fischer M.G."/>
            <person name="Hackl T."/>
            <person name="Roman M."/>
        </authorList>
    </citation>
    <scope>NUCLEOTIDE SEQUENCE [LARGE SCALE GENOMIC DNA]</scope>
    <source>
        <strain evidence="10 11">RCC970-E3</strain>
    </source>
</reference>
<evidence type="ECO:0000256" key="8">
    <source>
        <dbReference type="RuleBase" id="RU364024"/>
    </source>
</evidence>
<dbReference type="GO" id="GO:0006289">
    <property type="term" value="P:nucleotide-excision repair"/>
    <property type="evidence" value="ECO:0007669"/>
    <property type="project" value="InterPro"/>
</dbReference>
<evidence type="ECO:0000256" key="2">
    <source>
        <dbReference type="ARBA" id="ARBA00007132"/>
    </source>
</evidence>
<keyword evidence="4 8" id="KW-0805">Transcription regulation</keyword>
<comment type="caution">
    <text evidence="10">The sequence shown here is derived from an EMBL/GenBank/DDBJ whole genome shotgun (WGS) entry which is preliminary data.</text>
</comment>
<evidence type="ECO:0000256" key="7">
    <source>
        <dbReference type="ARBA" id="ARBA00023242"/>
    </source>
</evidence>
<protein>
    <recommendedName>
        <fullName evidence="8">General transcription factor IIH subunit 4</fullName>
    </recommendedName>
</protein>
<dbReference type="EMBL" id="VLTL01000010">
    <property type="protein sequence ID" value="KAA0170850.1"/>
    <property type="molecule type" value="Genomic_DNA"/>
</dbReference>
<dbReference type="Pfam" id="PF03849">
    <property type="entry name" value="Tfb2"/>
    <property type="match status" value="1"/>
</dbReference>
<evidence type="ECO:0000256" key="6">
    <source>
        <dbReference type="ARBA" id="ARBA00023204"/>
    </source>
</evidence>
<evidence type="ECO:0000256" key="4">
    <source>
        <dbReference type="ARBA" id="ARBA00023015"/>
    </source>
</evidence>
<dbReference type="GO" id="GO:0003690">
    <property type="term" value="F:double-stranded DNA binding"/>
    <property type="evidence" value="ECO:0007669"/>
    <property type="project" value="TreeGrafter"/>
</dbReference>
<proteinExistence type="inferred from homology"/>
<evidence type="ECO:0000259" key="9">
    <source>
        <dbReference type="Pfam" id="PF18307"/>
    </source>
</evidence>
<evidence type="ECO:0000313" key="10">
    <source>
        <dbReference type="EMBL" id="KAA0170850.1"/>
    </source>
</evidence>
<keyword evidence="5 8" id="KW-0804">Transcription</keyword>
<dbReference type="AlphaFoldDB" id="A0A5A8E430"/>
<comment type="similarity">
    <text evidence="2 8">Belongs to the TFB2 family.</text>
</comment>
<gene>
    <name evidence="10" type="ORF">FNF28_01123</name>
</gene>
<dbReference type="Pfam" id="PF18307">
    <property type="entry name" value="Tfb2_C"/>
    <property type="match status" value="1"/>
</dbReference>
<dbReference type="InterPro" id="IPR040662">
    <property type="entry name" value="Tfb2_C"/>
</dbReference>
<evidence type="ECO:0000256" key="3">
    <source>
        <dbReference type="ARBA" id="ARBA00022763"/>
    </source>
</evidence>
<comment type="function">
    <text evidence="8">Component of the general transcription and DNA repair factor IIH (TFIIH) core complex which is involved in general and transcription-coupled nucleotide excision repair (NER) of damaged DNA.</text>
</comment>
<evidence type="ECO:0000256" key="5">
    <source>
        <dbReference type="ARBA" id="ARBA00023163"/>
    </source>
</evidence>
<dbReference type="PANTHER" id="PTHR13152:SF0">
    <property type="entry name" value="GENERAL TRANSCRIPTION FACTOR IIH SUBUNIT 4"/>
    <property type="match status" value="1"/>
</dbReference>
<comment type="subcellular location">
    <subcellularLocation>
        <location evidence="1 8">Nucleus</location>
    </subcellularLocation>
</comment>